<sequence>MAAVTTGTTDRDGQPPRTRDREATEARILDCAARLFAEQGYRTVTVRAIATGAGVNVALINRYFGSKLGLFDAVLGAGATLPQLSAVPLDELPRYLAEYAMRRRQRSADSSRALSAATRSVESPEIRELLRERLENQLIGPLAARLPATEARRRAALCVAVLIGTGYVRGLLADDTPPDPAFLDHLTDVFRTCLRQLP</sequence>
<dbReference type="Gene3D" id="1.10.357.10">
    <property type="entry name" value="Tetracycline Repressor, domain 2"/>
    <property type="match status" value="1"/>
</dbReference>
<dbReference type="GO" id="GO:0000976">
    <property type="term" value="F:transcription cis-regulatory region binding"/>
    <property type="evidence" value="ECO:0007669"/>
    <property type="project" value="TreeGrafter"/>
</dbReference>
<dbReference type="Pfam" id="PF17920">
    <property type="entry name" value="TetR_C_16"/>
    <property type="match status" value="1"/>
</dbReference>
<dbReference type="KEGG" id="atl:Athai_59900"/>
<dbReference type="InterPro" id="IPR036271">
    <property type="entry name" value="Tet_transcr_reg_TetR-rel_C_sf"/>
</dbReference>
<dbReference type="InterPro" id="IPR009057">
    <property type="entry name" value="Homeodomain-like_sf"/>
</dbReference>
<feature type="domain" description="HTH tetR-type" evidence="4">
    <location>
        <begin position="22"/>
        <end position="82"/>
    </location>
</feature>
<dbReference type="PRINTS" id="PR00455">
    <property type="entry name" value="HTHTETR"/>
</dbReference>
<dbReference type="EMBL" id="AP023355">
    <property type="protein sequence ID" value="BCJ38487.1"/>
    <property type="molecule type" value="Genomic_DNA"/>
</dbReference>
<dbReference type="InterPro" id="IPR023772">
    <property type="entry name" value="DNA-bd_HTH_TetR-type_CS"/>
</dbReference>
<dbReference type="SUPFAM" id="SSF48498">
    <property type="entry name" value="Tetracyclin repressor-like, C-terminal domain"/>
    <property type="match status" value="1"/>
</dbReference>
<feature type="compositionally biased region" description="Basic and acidic residues" evidence="3">
    <location>
        <begin position="9"/>
        <end position="23"/>
    </location>
</feature>
<evidence type="ECO:0000313" key="6">
    <source>
        <dbReference type="Proteomes" id="UP000611640"/>
    </source>
</evidence>
<keyword evidence="6" id="KW-1185">Reference proteome</keyword>
<proteinExistence type="predicted"/>
<dbReference type="InterPro" id="IPR050109">
    <property type="entry name" value="HTH-type_TetR-like_transc_reg"/>
</dbReference>
<evidence type="ECO:0000313" key="5">
    <source>
        <dbReference type="EMBL" id="BCJ38487.1"/>
    </source>
</evidence>
<dbReference type="GO" id="GO:0003700">
    <property type="term" value="F:DNA-binding transcription factor activity"/>
    <property type="evidence" value="ECO:0007669"/>
    <property type="project" value="TreeGrafter"/>
</dbReference>
<evidence type="ECO:0000256" key="2">
    <source>
        <dbReference type="PROSITE-ProRule" id="PRU00335"/>
    </source>
</evidence>
<name>A0A7R7DV90_9ACTN</name>
<dbReference type="PROSITE" id="PS01081">
    <property type="entry name" value="HTH_TETR_1"/>
    <property type="match status" value="1"/>
</dbReference>
<evidence type="ECO:0000259" key="4">
    <source>
        <dbReference type="PROSITE" id="PS50977"/>
    </source>
</evidence>
<feature type="DNA-binding region" description="H-T-H motif" evidence="2">
    <location>
        <begin position="45"/>
        <end position="64"/>
    </location>
</feature>
<dbReference type="PANTHER" id="PTHR30055">
    <property type="entry name" value="HTH-TYPE TRANSCRIPTIONAL REGULATOR RUTR"/>
    <property type="match status" value="1"/>
</dbReference>
<dbReference type="AlphaFoldDB" id="A0A7R7DV90"/>
<dbReference type="PROSITE" id="PS50977">
    <property type="entry name" value="HTH_TETR_2"/>
    <property type="match status" value="1"/>
</dbReference>
<organism evidence="5 6">
    <name type="scientific">Actinocatenispora thailandica</name>
    <dbReference type="NCBI Taxonomy" id="227318"/>
    <lineage>
        <taxon>Bacteria</taxon>
        <taxon>Bacillati</taxon>
        <taxon>Actinomycetota</taxon>
        <taxon>Actinomycetes</taxon>
        <taxon>Micromonosporales</taxon>
        <taxon>Micromonosporaceae</taxon>
        <taxon>Actinocatenispora</taxon>
    </lineage>
</organism>
<dbReference type="SUPFAM" id="SSF46689">
    <property type="entry name" value="Homeodomain-like"/>
    <property type="match status" value="1"/>
</dbReference>
<keyword evidence="1 2" id="KW-0238">DNA-binding</keyword>
<dbReference type="Pfam" id="PF00440">
    <property type="entry name" value="TetR_N"/>
    <property type="match status" value="1"/>
</dbReference>
<reference evidence="5 6" key="1">
    <citation type="submission" date="2020-08" db="EMBL/GenBank/DDBJ databases">
        <title>Whole genome shotgun sequence of Actinocatenispora thailandica NBRC 105041.</title>
        <authorList>
            <person name="Komaki H."/>
            <person name="Tamura T."/>
        </authorList>
    </citation>
    <scope>NUCLEOTIDE SEQUENCE [LARGE SCALE GENOMIC DNA]</scope>
    <source>
        <strain evidence="5 6">NBRC 105041</strain>
    </source>
</reference>
<dbReference type="Proteomes" id="UP000611640">
    <property type="component" value="Chromosome"/>
</dbReference>
<dbReference type="InterPro" id="IPR041678">
    <property type="entry name" value="TetR_C_16"/>
</dbReference>
<gene>
    <name evidence="5" type="ORF">Athai_59900</name>
</gene>
<dbReference type="PANTHER" id="PTHR30055:SF235">
    <property type="entry name" value="TRANSCRIPTIONAL REGULATORY PROTEIN"/>
    <property type="match status" value="1"/>
</dbReference>
<protein>
    <submittedName>
        <fullName evidence="5">TetR family transcriptional regulator</fullName>
    </submittedName>
</protein>
<accession>A0A7R7DV90</accession>
<evidence type="ECO:0000256" key="3">
    <source>
        <dbReference type="SAM" id="MobiDB-lite"/>
    </source>
</evidence>
<dbReference type="InterPro" id="IPR001647">
    <property type="entry name" value="HTH_TetR"/>
</dbReference>
<evidence type="ECO:0000256" key="1">
    <source>
        <dbReference type="ARBA" id="ARBA00023125"/>
    </source>
</evidence>
<feature type="region of interest" description="Disordered" evidence="3">
    <location>
        <begin position="1"/>
        <end position="23"/>
    </location>
</feature>